<protein>
    <submittedName>
        <fullName evidence="1">Sugar phosphate nucleotidyltransferase</fullName>
    </submittedName>
</protein>
<dbReference type="Proteomes" id="UP001558850">
    <property type="component" value="Unassembled WGS sequence"/>
</dbReference>
<name>A0ACC6UDQ4_9BURK</name>
<dbReference type="EMBL" id="JBFRCH010000067">
    <property type="protein sequence ID" value="MEX3937763.1"/>
    <property type="molecule type" value="Genomic_DNA"/>
</dbReference>
<gene>
    <name evidence="1" type="ORF">AB4Y32_39710</name>
</gene>
<keyword evidence="2" id="KW-1185">Reference proteome</keyword>
<organism evidence="1 2">
    <name type="scientific">Paraburkholderia phymatum</name>
    <dbReference type="NCBI Taxonomy" id="148447"/>
    <lineage>
        <taxon>Bacteria</taxon>
        <taxon>Pseudomonadati</taxon>
        <taxon>Pseudomonadota</taxon>
        <taxon>Betaproteobacteria</taxon>
        <taxon>Burkholderiales</taxon>
        <taxon>Burkholderiaceae</taxon>
        <taxon>Paraburkholderia</taxon>
    </lineage>
</organism>
<reference evidence="1" key="1">
    <citation type="submission" date="2024-07" db="EMBL/GenBank/DDBJ databases">
        <title>A survey of Mimosa microsymbionts across Brazilian biomes reveals a high diversity of Paraburkholderia nodulating endemic species, but also that Cupriavidus is common as a symbiont of widespread species.</title>
        <authorList>
            <person name="Rouws L."/>
            <person name="Barauna A."/>
            <person name="Beukes C."/>
            <person name="Rouws J.R.C."/>
            <person name="De Faria S.M."/>
            <person name="Gross E."/>
            <person name="Bueno Dos Reis Junior F."/>
            <person name="Simon M.F."/>
            <person name="Maluk M."/>
            <person name="Odee D.W."/>
            <person name="Kenicer G."/>
            <person name="Young J.P.W."/>
            <person name="Reis V.M."/>
            <person name="Zilli J."/>
            <person name="James E.K."/>
        </authorList>
    </citation>
    <scope>NUCLEOTIDE SEQUENCE</scope>
    <source>
        <strain evidence="1">EG181B</strain>
    </source>
</reference>
<proteinExistence type="predicted"/>
<sequence>MRAIVLAAGVGSRLRPLTQTRPKAMVNMLGDGPILHRCIRCLVEVGVNRVTVVVGYRADTVREETGDSLFGADISYVYAPDYKSTGTADSFYLAARELTDGVLLIEGDVLFDSDIPRRLLNRIDQSDIAAVAPFRPPLNGTAVTLDNQGQWIKNVYRDTPSGERDGYWKTINIYKFSAHTMRKLCELWERARLDNPAAYFEDMLKAFIDGGQKVIARDCGDCRWFEVDDFGDLTTARHIFGCQSPGG</sequence>
<accession>A0ACC6UDQ4</accession>
<comment type="caution">
    <text evidence="1">The sequence shown here is derived from an EMBL/GenBank/DDBJ whole genome shotgun (WGS) entry which is preliminary data.</text>
</comment>
<evidence type="ECO:0000313" key="2">
    <source>
        <dbReference type="Proteomes" id="UP001558850"/>
    </source>
</evidence>
<evidence type="ECO:0000313" key="1">
    <source>
        <dbReference type="EMBL" id="MEX3937763.1"/>
    </source>
</evidence>